<sequence length="403" mass="46488">MDYTIYNEKKYSPWSTCSPDIIILIFKRLDYKTLLTCLSVCKLWRDVVDFMGQSQGGALWQKLAELGMYNKGITLKEKSTLNWRGVYFNSLLWLDHMDTINVKLVKSIKIHCVRNIHVYKDNIIVVSVSDVKFYNVHTFEVTKILRKSCTDYQESDHITVEHNEKYLFVRLKHNSTAVSFTGHIFKLINDCCYIVDDKCVLWRIICCDNKNEIKSILRIHGGSESIITDINIYENDVFVLLRNGIIYRGTGSCWDFEVVCDLNTSDFYKSSVFSMYQMFNVVYSVPMQNGSTSESDDFSKTDEILMACPGLSCATPHGEILFLGYEDGKIVIRVRKKSREISHMKFNIRDIGDNPIIEHAAIEAIDVCEVNDAHYLFVLTKFKIFKVILTHANNHSEIGVNET</sequence>
<dbReference type="Gene3D" id="1.20.1280.50">
    <property type="match status" value="1"/>
</dbReference>
<name>A0AAV1M9Y1_9NEOP</name>
<evidence type="ECO:0000313" key="3">
    <source>
        <dbReference type="Proteomes" id="UP001314205"/>
    </source>
</evidence>
<proteinExistence type="predicted"/>
<comment type="caution">
    <text evidence="2">The sequence shown here is derived from an EMBL/GenBank/DDBJ whole genome shotgun (WGS) entry which is preliminary data.</text>
</comment>
<accession>A0AAV1M9Y1</accession>
<dbReference type="InterPro" id="IPR036047">
    <property type="entry name" value="F-box-like_dom_sf"/>
</dbReference>
<reference evidence="2 3" key="1">
    <citation type="submission" date="2023-11" db="EMBL/GenBank/DDBJ databases">
        <authorList>
            <person name="Hedman E."/>
            <person name="Englund M."/>
            <person name="Stromberg M."/>
            <person name="Nyberg Akerstrom W."/>
            <person name="Nylinder S."/>
            <person name="Jareborg N."/>
            <person name="Kallberg Y."/>
            <person name="Kronander E."/>
        </authorList>
    </citation>
    <scope>NUCLEOTIDE SEQUENCE [LARGE SCALE GENOMIC DNA]</scope>
</reference>
<dbReference type="AlphaFoldDB" id="A0AAV1M9Y1"/>
<dbReference type="InterPro" id="IPR001810">
    <property type="entry name" value="F-box_dom"/>
</dbReference>
<protein>
    <recommendedName>
        <fullName evidence="1">F-box domain-containing protein</fullName>
    </recommendedName>
</protein>
<keyword evidence="3" id="KW-1185">Reference proteome</keyword>
<feature type="domain" description="F-box" evidence="1">
    <location>
        <begin position="17"/>
        <end position="63"/>
    </location>
</feature>
<gene>
    <name evidence="2" type="ORF">PARMNEM_LOCUS22263</name>
</gene>
<evidence type="ECO:0000313" key="2">
    <source>
        <dbReference type="EMBL" id="CAK1603975.1"/>
    </source>
</evidence>
<evidence type="ECO:0000259" key="1">
    <source>
        <dbReference type="SMART" id="SM00256"/>
    </source>
</evidence>
<dbReference type="EMBL" id="CAVLGL010000159">
    <property type="protein sequence ID" value="CAK1603975.1"/>
    <property type="molecule type" value="Genomic_DNA"/>
</dbReference>
<dbReference type="SUPFAM" id="SSF81383">
    <property type="entry name" value="F-box domain"/>
    <property type="match status" value="1"/>
</dbReference>
<dbReference type="Pfam" id="PF00646">
    <property type="entry name" value="F-box"/>
    <property type="match status" value="1"/>
</dbReference>
<organism evidence="2 3">
    <name type="scientific">Parnassius mnemosyne</name>
    <name type="common">clouded apollo</name>
    <dbReference type="NCBI Taxonomy" id="213953"/>
    <lineage>
        <taxon>Eukaryota</taxon>
        <taxon>Metazoa</taxon>
        <taxon>Ecdysozoa</taxon>
        <taxon>Arthropoda</taxon>
        <taxon>Hexapoda</taxon>
        <taxon>Insecta</taxon>
        <taxon>Pterygota</taxon>
        <taxon>Neoptera</taxon>
        <taxon>Endopterygota</taxon>
        <taxon>Lepidoptera</taxon>
        <taxon>Glossata</taxon>
        <taxon>Ditrysia</taxon>
        <taxon>Papilionoidea</taxon>
        <taxon>Papilionidae</taxon>
        <taxon>Parnassiinae</taxon>
        <taxon>Parnassini</taxon>
        <taxon>Parnassius</taxon>
        <taxon>Driopa</taxon>
    </lineage>
</organism>
<dbReference type="SMART" id="SM00256">
    <property type="entry name" value="FBOX"/>
    <property type="match status" value="1"/>
</dbReference>
<dbReference type="Proteomes" id="UP001314205">
    <property type="component" value="Unassembled WGS sequence"/>
</dbReference>